<evidence type="ECO:0000256" key="1">
    <source>
        <dbReference type="SAM" id="MobiDB-lite"/>
    </source>
</evidence>
<keyword evidence="4" id="KW-1185">Reference proteome</keyword>
<feature type="domain" description="Mos1 transposase HTH" evidence="2">
    <location>
        <begin position="9"/>
        <end position="53"/>
    </location>
</feature>
<protein>
    <submittedName>
        <fullName evidence="3">GVQW3 protein</fullName>
    </submittedName>
</protein>
<organism evidence="3 4">
    <name type="scientific">Acromyrmex charruanus</name>
    <dbReference type="NCBI Taxonomy" id="2715315"/>
    <lineage>
        <taxon>Eukaryota</taxon>
        <taxon>Metazoa</taxon>
        <taxon>Ecdysozoa</taxon>
        <taxon>Arthropoda</taxon>
        <taxon>Hexapoda</taxon>
        <taxon>Insecta</taxon>
        <taxon>Pterygota</taxon>
        <taxon>Neoptera</taxon>
        <taxon>Endopterygota</taxon>
        <taxon>Hymenoptera</taxon>
        <taxon>Apocrita</taxon>
        <taxon>Aculeata</taxon>
        <taxon>Formicoidea</taxon>
        <taxon>Formicidae</taxon>
        <taxon>Myrmicinae</taxon>
        <taxon>Acromyrmex</taxon>
    </lineage>
</organism>
<feature type="non-terminal residue" evidence="3">
    <location>
        <position position="118"/>
    </location>
</feature>
<evidence type="ECO:0000313" key="4">
    <source>
        <dbReference type="Proteomes" id="UP000669903"/>
    </source>
</evidence>
<dbReference type="Proteomes" id="UP000669903">
    <property type="component" value="Unassembled WGS sequence"/>
</dbReference>
<feature type="non-terminal residue" evidence="3">
    <location>
        <position position="1"/>
    </location>
</feature>
<feature type="region of interest" description="Disordered" evidence="1">
    <location>
        <begin position="55"/>
        <end position="74"/>
    </location>
</feature>
<dbReference type="PANTHER" id="PTHR46060">
    <property type="entry name" value="MARINER MOS1 TRANSPOSASE-LIKE PROTEIN"/>
    <property type="match status" value="1"/>
</dbReference>
<dbReference type="PANTHER" id="PTHR46060:SF1">
    <property type="entry name" value="MARINER MOS1 TRANSPOSASE-LIKE PROTEIN"/>
    <property type="match status" value="1"/>
</dbReference>
<dbReference type="Pfam" id="PF17906">
    <property type="entry name" value="HTH_48"/>
    <property type="match status" value="1"/>
</dbReference>
<dbReference type="InterPro" id="IPR052709">
    <property type="entry name" value="Transposase-MT_Hybrid"/>
</dbReference>
<accession>A0A836FVC6</accession>
<dbReference type="InterPro" id="IPR041426">
    <property type="entry name" value="Mos1_HTH"/>
</dbReference>
<gene>
    <name evidence="3" type="primary">Gvqw3_10</name>
    <name evidence="3" type="ORF">G6Z76_0010159</name>
</gene>
<proteinExistence type="predicted"/>
<comment type="caution">
    <text evidence="3">The sequence shown here is derived from an EMBL/GenBank/DDBJ whole genome shotgun (WGS) entry which is preliminary data.</text>
</comment>
<reference evidence="3" key="1">
    <citation type="submission" date="2020-03" db="EMBL/GenBank/DDBJ databases">
        <title>Relaxed selection underlies rapid genomic changes in the transitions from sociality to social parasitism in ants.</title>
        <authorList>
            <person name="Bi X."/>
        </authorList>
    </citation>
    <scope>NUCLEOTIDE SEQUENCE</scope>
    <source>
        <strain evidence="3">BGI-DK2014a</strain>
        <tissue evidence="3">Whole body</tissue>
    </source>
</reference>
<feature type="region of interest" description="Disordered" evidence="1">
    <location>
        <begin position="95"/>
        <end position="118"/>
    </location>
</feature>
<dbReference type="EMBL" id="JAANIC010001521">
    <property type="protein sequence ID" value="KAG5346579.1"/>
    <property type="molecule type" value="Genomic_DNA"/>
</dbReference>
<evidence type="ECO:0000259" key="2">
    <source>
        <dbReference type="Pfam" id="PF17906"/>
    </source>
</evidence>
<sequence length="118" mass="13749">FTMDSKLERTCIKFCCKNEIKCSDTLKMLQKCYGDDTLSKTQVYQWYERFKSGREAVEDDARPGRPSTSKTDENVDEILLGPQNLEWILLNDEEVSEERQEGSPVSEDWIVSESTRRN</sequence>
<name>A0A836FVC6_9HYME</name>
<evidence type="ECO:0000313" key="3">
    <source>
        <dbReference type="EMBL" id="KAG5346579.1"/>
    </source>
</evidence>
<dbReference type="AlphaFoldDB" id="A0A836FVC6"/>
<dbReference type="Gene3D" id="1.10.10.1450">
    <property type="match status" value="1"/>
</dbReference>